<dbReference type="AlphaFoldDB" id="A0A8J6PYH7"/>
<keyword evidence="2" id="KW-1185">Reference proteome</keyword>
<dbReference type="Proteomes" id="UP000621516">
    <property type="component" value="Unassembled WGS sequence"/>
</dbReference>
<proteinExistence type="predicted"/>
<comment type="caution">
    <text evidence="1">The sequence shown here is derived from an EMBL/GenBank/DDBJ whole genome shotgun (WGS) entry which is preliminary data.</text>
</comment>
<reference evidence="1 2" key="1">
    <citation type="journal article" date="2018" name="J. Microbiol.">
        <title>Aestuariibaculum marinum sp. nov., a marine bacterium isolated from seawater in South Korea.</title>
        <authorList>
            <person name="Choi J."/>
            <person name="Lee D."/>
            <person name="Jang J.H."/>
            <person name="Cha S."/>
            <person name="Seo T."/>
        </authorList>
    </citation>
    <scope>NUCLEOTIDE SEQUENCE [LARGE SCALE GENOMIC DNA]</scope>
    <source>
        <strain evidence="1 2">IP7</strain>
    </source>
</reference>
<gene>
    <name evidence="1" type="ORF">ICJ85_01090</name>
</gene>
<accession>A0A8J6PYH7</accession>
<evidence type="ECO:0000313" key="2">
    <source>
        <dbReference type="Proteomes" id="UP000621516"/>
    </source>
</evidence>
<dbReference type="EMBL" id="JACVXD010000001">
    <property type="protein sequence ID" value="MBD0822602.1"/>
    <property type="molecule type" value="Genomic_DNA"/>
</dbReference>
<name>A0A8J6PYH7_9FLAO</name>
<sequence length="104" mass="12374">MEPSRLNTIYTSDKKMLLLIEILKTSNIIRFEKEFCEAIDLRKQNLTNIKNGYNHFTPEHIERAIKKYKINANWIFGISDKIFLSKNFPKNERISNKSEIKNIQ</sequence>
<evidence type="ECO:0000313" key="1">
    <source>
        <dbReference type="EMBL" id="MBD0822602.1"/>
    </source>
</evidence>
<protein>
    <submittedName>
        <fullName evidence="1">Uncharacterized protein</fullName>
    </submittedName>
</protein>
<organism evidence="1 2">
    <name type="scientific">Aestuariibaculum marinum</name>
    <dbReference type="NCBI Taxonomy" id="2683592"/>
    <lineage>
        <taxon>Bacteria</taxon>
        <taxon>Pseudomonadati</taxon>
        <taxon>Bacteroidota</taxon>
        <taxon>Flavobacteriia</taxon>
        <taxon>Flavobacteriales</taxon>
        <taxon>Flavobacteriaceae</taxon>
    </lineage>
</organism>